<gene>
    <name evidence="2" type="ORF">URODEC1_LOCUS94591</name>
</gene>
<dbReference type="PANTHER" id="PTHR34145">
    <property type="entry name" value="OS02G0105600 PROTEIN"/>
    <property type="match status" value="1"/>
</dbReference>
<dbReference type="EMBL" id="OZ075114">
    <property type="protein sequence ID" value="CAL5055715.1"/>
    <property type="molecule type" value="Genomic_DNA"/>
</dbReference>
<dbReference type="Pfam" id="PF23622">
    <property type="entry name" value="LRR_At1g61320_AtMIF1"/>
    <property type="match status" value="1"/>
</dbReference>
<dbReference type="PANTHER" id="PTHR34145:SF34">
    <property type="entry name" value="OS05G0571700 PROTEIN"/>
    <property type="match status" value="1"/>
</dbReference>
<sequence>MGLLSQIQACDGMTASRDKRRASSNQQDEISEPSLTMDIWCHIHSLLPMRDAARVACVSRAFAHSWRCHPNLTFSEDTFGLDENTCQEDNIMRCFTNKVDQILKHHSGIGVKTFNLQVYSVYDEKDNCHLLRLDSWLQIVVKRGIEELVLNPLGIMGAKYNFPCSLFSDDAGESLQHLSLTVCEFHPTVKIGCLKSLTTLQLHIVHIEDGELECILASSFTLEKLDLMYCSEIIFLKIPCLQRLSCLEVSTCSKLKAIESKAPNLSSFRFAGDLHVKLSLGKALKIKELYRQCKDAAYYARTELPSRMPNLERLSIYSQTEAVNAPILPSKFLHLKYLVIALDRMDYDFLSLVSFFDASPSLETFTLDVIPGLREPVSIFDDPSALRMMPEHHQNKLKSVHINNFSSARTLVELTCHIVVSTKSLECLTLDTNKGWPKCSDDEETDSCFLMSEAALAEAERALSAVQTYVKPKVSYTVELNVLEPCSQCHADEEL</sequence>
<evidence type="ECO:0000259" key="1">
    <source>
        <dbReference type="Pfam" id="PF23622"/>
    </source>
</evidence>
<dbReference type="InterPro" id="IPR036047">
    <property type="entry name" value="F-box-like_dom_sf"/>
</dbReference>
<evidence type="ECO:0000313" key="3">
    <source>
        <dbReference type="Proteomes" id="UP001497457"/>
    </source>
</evidence>
<dbReference type="SUPFAM" id="SSF81383">
    <property type="entry name" value="F-box domain"/>
    <property type="match status" value="1"/>
</dbReference>
<reference evidence="2" key="1">
    <citation type="submission" date="2024-10" db="EMBL/GenBank/DDBJ databases">
        <authorList>
            <person name="Ryan C."/>
        </authorList>
    </citation>
    <scope>NUCLEOTIDE SEQUENCE [LARGE SCALE GENOMIC DNA]</scope>
</reference>
<dbReference type="InterPro" id="IPR053772">
    <property type="entry name" value="At1g61320/At1g61330-like"/>
</dbReference>
<dbReference type="Proteomes" id="UP001497457">
    <property type="component" value="Chromosome 4rd"/>
</dbReference>
<dbReference type="SUPFAM" id="SSF52047">
    <property type="entry name" value="RNI-like"/>
    <property type="match status" value="1"/>
</dbReference>
<dbReference type="Gene3D" id="3.80.10.10">
    <property type="entry name" value="Ribonuclease Inhibitor"/>
    <property type="match status" value="1"/>
</dbReference>
<dbReference type="InterPro" id="IPR055357">
    <property type="entry name" value="LRR_At1g61320_AtMIF1"/>
</dbReference>
<dbReference type="AlphaFoldDB" id="A0ABC9EDR2"/>
<keyword evidence="3" id="KW-1185">Reference proteome</keyword>
<protein>
    <recommendedName>
        <fullName evidence="1">At1g61320/AtMIF1 LRR domain-containing protein</fullName>
    </recommendedName>
</protein>
<accession>A0ABC9EDR2</accession>
<dbReference type="InterPro" id="IPR032675">
    <property type="entry name" value="LRR_dom_sf"/>
</dbReference>
<evidence type="ECO:0000313" key="2">
    <source>
        <dbReference type="EMBL" id="CAL5055715.1"/>
    </source>
</evidence>
<proteinExistence type="predicted"/>
<name>A0ABC9EDR2_9POAL</name>
<organism evidence="2 3">
    <name type="scientific">Urochloa decumbens</name>
    <dbReference type="NCBI Taxonomy" id="240449"/>
    <lineage>
        <taxon>Eukaryota</taxon>
        <taxon>Viridiplantae</taxon>
        <taxon>Streptophyta</taxon>
        <taxon>Embryophyta</taxon>
        <taxon>Tracheophyta</taxon>
        <taxon>Spermatophyta</taxon>
        <taxon>Magnoliopsida</taxon>
        <taxon>Liliopsida</taxon>
        <taxon>Poales</taxon>
        <taxon>Poaceae</taxon>
        <taxon>PACMAD clade</taxon>
        <taxon>Panicoideae</taxon>
        <taxon>Panicodae</taxon>
        <taxon>Paniceae</taxon>
        <taxon>Melinidinae</taxon>
        <taxon>Urochloa</taxon>
    </lineage>
</organism>
<feature type="domain" description="At1g61320/AtMIF1 LRR" evidence="1">
    <location>
        <begin position="102"/>
        <end position="487"/>
    </location>
</feature>